<name>A0A365HA10_9ACTN</name>
<organism evidence="1 2">
    <name type="scientific">Actinomadura craniellae</name>
    <dbReference type="NCBI Taxonomy" id="2231787"/>
    <lineage>
        <taxon>Bacteria</taxon>
        <taxon>Bacillati</taxon>
        <taxon>Actinomycetota</taxon>
        <taxon>Actinomycetes</taxon>
        <taxon>Streptosporangiales</taxon>
        <taxon>Thermomonosporaceae</taxon>
        <taxon>Actinomadura</taxon>
    </lineage>
</organism>
<keyword evidence="2" id="KW-1185">Reference proteome</keyword>
<comment type="caution">
    <text evidence="1">The sequence shown here is derived from an EMBL/GenBank/DDBJ whole genome shotgun (WGS) entry which is preliminary data.</text>
</comment>
<evidence type="ECO:0000313" key="2">
    <source>
        <dbReference type="Proteomes" id="UP000251891"/>
    </source>
</evidence>
<proteinExistence type="predicted"/>
<dbReference type="Proteomes" id="UP000251891">
    <property type="component" value="Unassembled WGS sequence"/>
</dbReference>
<accession>A0A365HA10</accession>
<gene>
    <name evidence="1" type="ORF">DPM19_09205</name>
</gene>
<dbReference type="AlphaFoldDB" id="A0A365HA10"/>
<dbReference type="EMBL" id="QLYX01000003">
    <property type="protein sequence ID" value="RAY15921.1"/>
    <property type="molecule type" value="Genomic_DNA"/>
</dbReference>
<evidence type="ECO:0000313" key="1">
    <source>
        <dbReference type="EMBL" id="RAY15921.1"/>
    </source>
</evidence>
<reference evidence="1 2" key="1">
    <citation type="submission" date="2018-06" db="EMBL/GenBank/DDBJ databases">
        <title>Actinomadura craniellae sp. nov. isolated from marine sponge Craniella sp.</title>
        <authorList>
            <person name="Li L."/>
            <person name="Xu Q.H."/>
            <person name="Lin H.W."/>
            <person name="Lu Y.H."/>
        </authorList>
    </citation>
    <scope>NUCLEOTIDE SEQUENCE [LARGE SCALE GENOMIC DNA]</scope>
    <source>
        <strain evidence="1 2">LHW63021</strain>
    </source>
</reference>
<sequence>MGTWGAFLACRTPADPRSVWPEAEIWGEPVGGWALVVTGLEERSGLAEALAALPGPALAAEIYDSDYAYVAGAVDGNVRWEVLLDEATAAEDGVAVPETPAADDPALHERIAEWAAGYGTAVARAELRRVLAAEHVFVDDTLHELARVLGILDPAAAPPQGGDKVGPEIEIRFPADVWVERQDAVAEPLDALAGELDAEVYEHPAEPDGQTLALLTTGPLVPDEVLRRVAAHLRDLGLPPTVRIRPDDAAPWRSIADC</sequence>
<protein>
    <submittedName>
        <fullName evidence="1">Uncharacterized protein</fullName>
    </submittedName>
</protein>
<dbReference type="OrthoDB" id="3541672at2"/>
<dbReference type="RefSeq" id="WP_111864788.1">
    <property type="nucleotide sequence ID" value="NZ_QLYX01000003.1"/>
</dbReference>